<dbReference type="EMBL" id="BPTR01000001">
    <property type="protein sequence ID" value="GJG28324.1"/>
    <property type="molecule type" value="Genomic_DNA"/>
</dbReference>
<evidence type="ECO:0000313" key="2">
    <source>
        <dbReference type="Proteomes" id="UP000887043"/>
    </source>
</evidence>
<name>A0AA37HYN7_SEGBR</name>
<comment type="caution">
    <text evidence="1">The sequence shown here is derived from an EMBL/GenBank/DDBJ whole genome shotgun (WGS) entry which is preliminary data.</text>
</comment>
<dbReference type="Proteomes" id="UP000887043">
    <property type="component" value="Unassembled WGS sequence"/>
</dbReference>
<protein>
    <submittedName>
        <fullName evidence="1">Uncharacterized protein</fullName>
    </submittedName>
</protein>
<proteinExistence type="predicted"/>
<gene>
    <name evidence="1" type="ORF">PRRU23_20240</name>
</gene>
<organism evidence="1 2">
    <name type="scientific">Segatella bryantii</name>
    <name type="common">Prevotella bryantii</name>
    <dbReference type="NCBI Taxonomy" id="77095"/>
    <lineage>
        <taxon>Bacteria</taxon>
        <taxon>Pseudomonadati</taxon>
        <taxon>Bacteroidota</taxon>
        <taxon>Bacteroidia</taxon>
        <taxon>Bacteroidales</taxon>
        <taxon>Prevotellaceae</taxon>
        <taxon>Segatella</taxon>
    </lineage>
</organism>
<dbReference type="AlphaFoldDB" id="A0AA37HYN7"/>
<accession>A0AA37HYN7</accession>
<reference evidence="1" key="1">
    <citation type="submission" date="2021-08" db="EMBL/GenBank/DDBJ databases">
        <title>Prevotella lacticifex sp. nov., isolated from rumen of cow.</title>
        <authorList>
            <person name="Shinkai T."/>
            <person name="Ikeyama N."/>
            <person name="Kumagai M."/>
            <person name="Ohmori H."/>
            <person name="Sakamoto M."/>
            <person name="Ohkuma M."/>
            <person name="Mitsumori M."/>
        </authorList>
    </citation>
    <scope>NUCLEOTIDE SEQUENCE</scope>
    <source>
        <strain evidence="1">DSM 11371</strain>
    </source>
</reference>
<evidence type="ECO:0000313" key="1">
    <source>
        <dbReference type="EMBL" id="GJG28324.1"/>
    </source>
</evidence>
<sequence length="62" mass="7528">MSDIMHEITIIDKYFSAATFTENKVVRRIIEMKSFPMYIYLRQFASKRKIMDINRSIIHEKK</sequence>